<dbReference type="KEGG" id="scs:Sta7437_0102"/>
<dbReference type="InterPro" id="IPR003715">
    <property type="entry name" value="Poly_export_N"/>
</dbReference>
<accession>K9XPW5</accession>
<evidence type="ECO:0000256" key="9">
    <source>
        <dbReference type="ARBA" id="ARBA00023065"/>
    </source>
</evidence>
<dbReference type="Pfam" id="PF22461">
    <property type="entry name" value="SLBB_2"/>
    <property type="match status" value="1"/>
</dbReference>
<comment type="subcellular location">
    <subcellularLocation>
        <location evidence="1">Cell outer membrane</location>
        <topology evidence="1">Multi-pass membrane protein</topology>
    </subcellularLocation>
</comment>
<dbReference type="InterPro" id="IPR054765">
    <property type="entry name" value="SLBB_dom"/>
</dbReference>
<keyword evidence="10" id="KW-0626">Porin</keyword>
<dbReference type="HOGENOM" id="CLU_022181_1_0_3"/>
<feature type="domain" description="SLBB" evidence="19">
    <location>
        <begin position="157"/>
        <end position="243"/>
    </location>
</feature>
<dbReference type="Gene3D" id="3.30.1950.10">
    <property type="entry name" value="wza like domain"/>
    <property type="match status" value="1"/>
</dbReference>
<evidence type="ECO:0000259" key="19">
    <source>
        <dbReference type="Pfam" id="PF22461"/>
    </source>
</evidence>
<feature type="compositionally biased region" description="Low complexity" evidence="15">
    <location>
        <begin position="52"/>
        <end position="73"/>
    </location>
</feature>
<evidence type="ECO:0000256" key="16">
    <source>
        <dbReference type="SAM" id="SignalP"/>
    </source>
</evidence>
<evidence type="ECO:0000256" key="2">
    <source>
        <dbReference type="ARBA" id="ARBA00009450"/>
    </source>
</evidence>
<evidence type="ECO:0000256" key="11">
    <source>
        <dbReference type="ARBA" id="ARBA00023136"/>
    </source>
</evidence>
<evidence type="ECO:0000259" key="18">
    <source>
        <dbReference type="Pfam" id="PF10531"/>
    </source>
</evidence>
<keyword evidence="14" id="KW-0449">Lipoprotein</keyword>
<keyword evidence="21" id="KW-1185">Reference proteome</keyword>
<gene>
    <name evidence="20" type="ordered locus">Sta7437_0102</name>
</gene>
<keyword evidence="11" id="KW-0472">Membrane</keyword>
<proteinExistence type="inferred from homology"/>
<dbReference type="GO" id="GO:0009279">
    <property type="term" value="C:cell outer membrane"/>
    <property type="evidence" value="ECO:0007669"/>
    <property type="project" value="UniProtKB-SubCell"/>
</dbReference>
<dbReference type="GO" id="GO:0046930">
    <property type="term" value="C:pore complex"/>
    <property type="evidence" value="ECO:0007669"/>
    <property type="project" value="UniProtKB-KW"/>
</dbReference>
<evidence type="ECO:0000256" key="10">
    <source>
        <dbReference type="ARBA" id="ARBA00023114"/>
    </source>
</evidence>
<feature type="domain" description="Polysaccharide export protein N-terminal" evidence="17">
    <location>
        <begin position="77"/>
        <end position="150"/>
    </location>
</feature>
<dbReference type="STRING" id="111780.Sta7437_0102"/>
<dbReference type="InterPro" id="IPR049712">
    <property type="entry name" value="Poly_export"/>
</dbReference>
<evidence type="ECO:0000256" key="5">
    <source>
        <dbReference type="ARBA" id="ARBA00022597"/>
    </source>
</evidence>
<dbReference type="GO" id="GO:0006811">
    <property type="term" value="P:monoatomic ion transport"/>
    <property type="evidence" value="ECO:0007669"/>
    <property type="project" value="UniProtKB-KW"/>
</dbReference>
<dbReference type="EMBL" id="CP003653">
    <property type="protein sequence ID" value="AFZ33722.1"/>
    <property type="molecule type" value="Genomic_DNA"/>
</dbReference>
<dbReference type="Proteomes" id="UP000010473">
    <property type="component" value="Chromosome"/>
</dbReference>
<comment type="similarity">
    <text evidence="2">Belongs to the BexD/CtrA/VexA family.</text>
</comment>
<feature type="signal peptide" evidence="16">
    <location>
        <begin position="1"/>
        <end position="45"/>
    </location>
</feature>
<evidence type="ECO:0000313" key="21">
    <source>
        <dbReference type="Proteomes" id="UP000010473"/>
    </source>
</evidence>
<keyword evidence="3" id="KW-0813">Transport</keyword>
<dbReference type="InterPro" id="IPR019554">
    <property type="entry name" value="Soluble_ligand-bd"/>
</dbReference>
<dbReference type="eggNOG" id="COG1596">
    <property type="taxonomic scope" value="Bacteria"/>
</dbReference>
<dbReference type="Pfam" id="PF10531">
    <property type="entry name" value="SLBB"/>
    <property type="match status" value="1"/>
</dbReference>
<feature type="region of interest" description="Disordered" evidence="15">
    <location>
        <begin position="48"/>
        <end position="73"/>
    </location>
</feature>
<keyword evidence="5" id="KW-0762">Sugar transport</keyword>
<keyword evidence="12" id="KW-0564">Palmitate</keyword>
<keyword evidence="8" id="KW-0625">Polysaccharide transport</keyword>
<evidence type="ECO:0000256" key="15">
    <source>
        <dbReference type="SAM" id="MobiDB-lite"/>
    </source>
</evidence>
<dbReference type="AlphaFoldDB" id="K9XPW5"/>
<evidence type="ECO:0000256" key="6">
    <source>
        <dbReference type="ARBA" id="ARBA00022692"/>
    </source>
</evidence>
<sequence>MYFTNCDLFMKINSVVQQLFINQVYQVPALAVALLLSAQLTPAIAQENTTLSPNGNSSNTGATTNSSSSGNSNFSVSETDYTLGAGDQIRLDIFQVAEYSGEYPVLVDGTISLPLVGRVNVSGLTLKETSELVSEKYKLYLKRPVVTVGLLAPRPLKIGVSGEVDNPGSYEFALSTENNKFPSVTDMIEQAGGITTLADVRNVQVKRTIQGRETTFNSDLWALLTQGRLNQDISLRDGDTIFIPTVAEINSDELNRLSQASFGLQTDQPIKVAVVGEIYRPGSYTVQPEKLANNSNTQSAKEGSVPPRLTQAIGVAGGIKPLANVKEVQVKRKAWDGTEKLIAVDLWSLIQEGSSGQDVILQEGDTIVIPQAEQLAAEDSEQLAAASFSPGAIKVNVVGEVATPGPVEVPPNTPLNQAILAAGGFNNQRAKTGNVELVRLNPNGTVTKRQIQVDFASGINDENNPTLRNNDVVVVSRSGLAKVGDTAGSIFNPIGGALGVLRFMFGF</sequence>
<evidence type="ECO:0000256" key="12">
    <source>
        <dbReference type="ARBA" id="ARBA00023139"/>
    </source>
</evidence>
<feature type="domain" description="Soluble ligand binding" evidence="18">
    <location>
        <begin position="394"/>
        <end position="448"/>
    </location>
</feature>
<protein>
    <submittedName>
        <fullName evidence="20">Polysaccharide export protein</fullName>
    </submittedName>
</protein>
<evidence type="ECO:0000256" key="14">
    <source>
        <dbReference type="ARBA" id="ARBA00023288"/>
    </source>
</evidence>
<evidence type="ECO:0000256" key="1">
    <source>
        <dbReference type="ARBA" id="ARBA00004571"/>
    </source>
</evidence>
<feature type="chain" id="PRO_5003937935" evidence="16">
    <location>
        <begin position="46"/>
        <end position="507"/>
    </location>
</feature>
<dbReference type="PANTHER" id="PTHR33619:SF3">
    <property type="entry name" value="POLYSACCHARIDE EXPORT PROTEIN GFCE-RELATED"/>
    <property type="match status" value="1"/>
</dbReference>
<keyword evidence="9" id="KW-0406">Ion transport</keyword>
<keyword evidence="7 16" id="KW-0732">Signal</keyword>
<name>K9XPW5_STAC7</name>
<reference evidence="21" key="1">
    <citation type="journal article" date="2013" name="Proc. Natl. Acad. Sci. U.S.A.">
        <title>Improving the coverage of the cyanobacterial phylum using diversity-driven genome sequencing.</title>
        <authorList>
            <person name="Shih P.M."/>
            <person name="Wu D."/>
            <person name="Latifi A."/>
            <person name="Axen S.D."/>
            <person name="Fewer D.P."/>
            <person name="Talla E."/>
            <person name="Calteau A."/>
            <person name="Cai F."/>
            <person name="Tandeau de Marsac N."/>
            <person name="Rippka R."/>
            <person name="Herdman M."/>
            <person name="Sivonen K."/>
            <person name="Coursin T."/>
            <person name="Laurent T."/>
            <person name="Goodwin L."/>
            <person name="Nolan M."/>
            <person name="Davenport K.W."/>
            <person name="Han C.S."/>
            <person name="Rubin E.M."/>
            <person name="Eisen J.A."/>
            <person name="Woyke T."/>
            <person name="Gugger M."/>
            <person name="Kerfeld C.A."/>
        </authorList>
    </citation>
    <scope>NUCLEOTIDE SEQUENCE [LARGE SCALE GENOMIC DNA]</scope>
    <source>
        <strain evidence="21">ATCC 29371 / PCC 7437</strain>
    </source>
</reference>
<evidence type="ECO:0000256" key="4">
    <source>
        <dbReference type="ARBA" id="ARBA00022452"/>
    </source>
</evidence>
<dbReference type="Pfam" id="PF02563">
    <property type="entry name" value="Poly_export"/>
    <property type="match status" value="1"/>
</dbReference>
<evidence type="ECO:0000256" key="8">
    <source>
        <dbReference type="ARBA" id="ARBA00023047"/>
    </source>
</evidence>
<evidence type="ECO:0000313" key="20">
    <source>
        <dbReference type="EMBL" id="AFZ33722.1"/>
    </source>
</evidence>
<evidence type="ECO:0000256" key="3">
    <source>
        <dbReference type="ARBA" id="ARBA00022448"/>
    </source>
</evidence>
<dbReference type="GO" id="GO:0015159">
    <property type="term" value="F:polysaccharide transmembrane transporter activity"/>
    <property type="evidence" value="ECO:0007669"/>
    <property type="project" value="InterPro"/>
</dbReference>
<evidence type="ECO:0000256" key="7">
    <source>
        <dbReference type="ARBA" id="ARBA00022729"/>
    </source>
</evidence>
<evidence type="ECO:0000259" key="17">
    <source>
        <dbReference type="Pfam" id="PF02563"/>
    </source>
</evidence>
<dbReference type="GO" id="GO:0015288">
    <property type="term" value="F:porin activity"/>
    <property type="evidence" value="ECO:0007669"/>
    <property type="project" value="UniProtKB-KW"/>
</dbReference>
<keyword evidence="4" id="KW-1134">Transmembrane beta strand</keyword>
<organism evidence="20 21">
    <name type="scientific">Stanieria cyanosphaera (strain ATCC 29371 / PCC 7437)</name>
    <dbReference type="NCBI Taxonomy" id="111780"/>
    <lineage>
        <taxon>Bacteria</taxon>
        <taxon>Bacillati</taxon>
        <taxon>Cyanobacteriota</taxon>
        <taxon>Cyanophyceae</taxon>
        <taxon>Pleurocapsales</taxon>
        <taxon>Dermocarpellaceae</taxon>
        <taxon>Stanieria</taxon>
    </lineage>
</organism>
<evidence type="ECO:0000256" key="13">
    <source>
        <dbReference type="ARBA" id="ARBA00023237"/>
    </source>
</evidence>
<keyword evidence="13" id="KW-0998">Cell outer membrane</keyword>
<dbReference type="Gene3D" id="3.10.560.10">
    <property type="entry name" value="Outer membrane lipoprotein wza domain like"/>
    <property type="match status" value="3"/>
</dbReference>
<dbReference type="PANTHER" id="PTHR33619">
    <property type="entry name" value="POLYSACCHARIDE EXPORT PROTEIN GFCE-RELATED"/>
    <property type="match status" value="1"/>
</dbReference>
<keyword evidence="6" id="KW-0812">Transmembrane</keyword>
<dbReference type="PATRIC" id="fig|111780.3.peg.102"/>